<dbReference type="EMBL" id="CP033219">
    <property type="protein sequence ID" value="AZV79909.1"/>
    <property type="molecule type" value="Genomic_DNA"/>
</dbReference>
<dbReference type="Proteomes" id="UP000283063">
    <property type="component" value="Chromosome"/>
</dbReference>
<organism evidence="1 2">
    <name type="scientific">Parasedimentitalea marina</name>
    <dbReference type="NCBI Taxonomy" id="2483033"/>
    <lineage>
        <taxon>Bacteria</taxon>
        <taxon>Pseudomonadati</taxon>
        <taxon>Pseudomonadota</taxon>
        <taxon>Alphaproteobacteria</taxon>
        <taxon>Rhodobacterales</taxon>
        <taxon>Paracoccaceae</taxon>
        <taxon>Parasedimentitalea</taxon>
    </lineage>
</organism>
<sequence>MSGAIAGLIVEEGLQEINLTDIPIHGCSLILREVFSDLVDLMIERWVKANYRQNVSIERHRPGSGGFSVQEYRWYVDPFTVRQLQ</sequence>
<name>A0A3T0N7E5_9RHOB</name>
<accession>A0A3T0N7E5</accession>
<dbReference type="KEGG" id="sedi:EBB79_19830"/>
<evidence type="ECO:0000313" key="2">
    <source>
        <dbReference type="Proteomes" id="UP000283063"/>
    </source>
</evidence>
<keyword evidence="2" id="KW-1185">Reference proteome</keyword>
<proteinExistence type="predicted"/>
<gene>
    <name evidence="1" type="ORF">EBB79_19830</name>
</gene>
<protein>
    <submittedName>
        <fullName evidence="1">Uncharacterized protein</fullName>
    </submittedName>
</protein>
<dbReference type="AlphaFoldDB" id="A0A3T0N7E5"/>
<evidence type="ECO:0000313" key="1">
    <source>
        <dbReference type="EMBL" id="AZV79909.1"/>
    </source>
</evidence>
<reference evidence="1 2" key="1">
    <citation type="submission" date="2018-10" db="EMBL/GenBank/DDBJ databases">
        <title>Parasedimentitalea marina sp. nov., a psychrophilic bacterium isolated from deep seawater of the New Britain Trench.</title>
        <authorList>
            <person name="Cao J."/>
        </authorList>
    </citation>
    <scope>NUCLEOTIDE SEQUENCE [LARGE SCALE GENOMIC DNA]</scope>
    <source>
        <strain evidence="1 2">W43</strain>
    </source>
</reference>